<evidence type="ECO:0000313" key="3">
    <source>
        <dbReference type="Proteomes" id="UP000053676"/>
    </source>
</evidence>
<dbReference type="Proteomes" id="UP000053676">
    <property type="component" value="Unassembled WGS sequence"/>
</dbReference>
<gene>
    <name evidence="2" type="ORF">NECAME_14649</name>
</gene>
<proteinExistence type="predicted"/>
<dbReference type="PANTHER" id="PTHR11161">
    <property type="entry name" value="O-ACYLTRANSFERASE"/>
    <property type="match status" value="1"/>
</dbReference>
<organism evidence="2 3">
    <name type="scientific">Necator americanus</name>
    <name type="common">Human hookworm</name>
    <dbReference type="NCBI Taxonomy" id="51031"/>
    <lineage>
        <taxon>Eukaryota</taxon>
        <taxon>Metazoa</taxon>
        <taxon>Ecdysozoa</taxon>
        <taxon>Nematoda</taxon>
        <taxon>Chromadorea</taxon>
        <taxon>Rhabditida</taxon>
        <taxon>Rhabditina</taxon>
        <taxon>Rhabditomorpha</taxon>
        <taxon>Strongyloidea</taxon>
        <taxon>Ancylostomatidae</taxon>
        <taxon>Bunostominae</taxon>
        <taxon>Necator</taxon>
    </lineage>
</organism>
<dbReference type="InterPro" id="IPR052728">
    <property type="entry name" value="O2_lipid_transport_reg"/>
</dbReference>
<evidence type="ECO:0000256" key="1">
    <source>
        <dbReference type="SAM" id="Phobius"/>
    </source>
</evidence>
<dbReference type="OMA" id="ASKIMHR"/>
<dbReference type="OrthoDB" id="207378at2759"/>
<keyword evidence="3" id="KW-1185">Reference proteome</keyword>
<dbReference type="PANTHER" id="PTHR11161:SF8">
    <property type="entry name" value="NOSE RESISTANT-TO-FLUOXETINE PROTEIN N-TERMINAL DOMAIN-CONTAINING PROTEIN"/>
    <property type="match status" value="1"/>
</dbReference>
<name>W2SLX3_NECAM</name>
<keyword evidence="1" id="KW-0472">Membrane</keyword>
<keyword evidence="1" id="KW-1133">Transmembrane helix</keyword>
<feature type="transmembrane region" description="Helical" evidence="1">
    <location>
        <begin position="71"/>
        <end position="94"/>
    </location>
</feature>
<reference evidence="3" key="1">
    <citation type="journal article" date="2014" name="Nat. Genet.">
        <title>Genome of the human hookworm Necator americanus.</title>
        <authorList>
            <person name="Tang Y.T."/>
            <person name="Gao X."/>
            <person name="Rosa B.A."/>
            <person name="Abubucker S."/>
            <person name="Hallsworth-Pepin K."/>
            <person name="Martin J."/>
            <person name="Tyagi R."/>
            <person name="Heizer E."/>
            <person name="Zhang X."/>
            <person name="Bhonagiri-Palsikar V."/>
            <person name="Minx P."/>
            <person name="Warren W.C."/>
            <person name="Wang Q."/>
            <person name="Zhan B."/>
            <person name="Hotez P.J."/>
            <person name="Sternberg P.W."/>
            <person name="Dougall A."/>
            <person name="Gaze S.T."/>
            <person name="Mulvenna J."/>
            <person name="Sotillo J."/>
            <person name="Ranganathan S."/>
            <person name="Rabelo E.M."/>
            <person name="Wilson R.K."/>
            <person name="Felgner P.L."/>
            <person name="Bethony J."/>
            <person name="Hawdon J.M."/>
            <person name="Gasser R.B."/>
            <person name="Loukas A."/>
            <person name="Mitreva M."/>
        </authorList>
    </citation>
    <scope>NUCLEOTIDE SEQUENCE [LARGE SCALE GENOMIC DNA]</scope>
</reference>
<dbReference type="STRING" id="51031.W2SLX3"/>
<protein>
    <recommendedName>
        <fullName evidence="4">Acyltransferase 3 domain-containing protein</fullName>
    </recommendedName>
</protein>
<evidence type="ECO:0008006" key="4">
    <source>
        <dbReference type="Google" id="ProtNLM"/>
    </source>
</evidence>
<sequence length="119" mass="13684">MRVLLSYSVYTNGSAILETGPYKEGNIKSLASIRFISMTWVAAGHTLLQNANSDTLLPVFSIWNPFLSTTFMNAFLSVDTFFLLSGILVAYLFFKSKPSMRYVKNPFTWVMFYVHRYLR</sequence>
<dbReference type="EMBL" id="KI668921">
    <property type="protein sequence ID" value="ETN70625.1"/>
    <property type="molecule type" value="Genomic_DNA"/>
</dbReference>
<dbReference type="KEGG" id="nai:NECAME_14649"/>
<dbReference type="AlphaFoldDB" id="W2SLX3"/>
<accession>W2SLX3</accession>
<evidence type="ECO:0000313" key="2">
    <source>
        <dbReference type="EMBL" id="ETN70625.1"/>
    </source>
</evidence>
<keyword evidence="1" id="KW-0812">Transmembrane</keyword>